<protein>
    <submittedName>
        <fullName evidence="2">Phosphoribosylaminoimidazole-succinocarboxamide synthase</fullName>
    </submittedName>
</protein>
<accession>A0ABR1VLN6</accession>
<gene>
    <name evidence="2" type="ORF">PG997_011414</name>
</gene>
<evidence type="ECO:0000313" key="2">
    <source>
        <dbReference type="EMBL" id="KAK8071211.1"/>
    </source>
</evidence>
<evidence type="ECO:0000256" key="1">
    <source>
        <dbReference type="SAM" id="Phobius"/>
    </source>
</evidence>
<organism evidence="2 3">
    <name type="scientific">Apiospora hydei</name>
    <dbReference type="NCBI Taxonomy" id="1337664"/>
    <lineage>
        <taxon>Eukaryota</taxon>
        <taxon>Fungi</taxon>
        <taxon>Dikarya</taxon>
        <taxon>Ascomycota</taxon>
        <taxon>Pezizomycotina</taxon>
        <taxon>Sordariomycetes</taxon>
        <taxon>Xylariomycetidae</taxon>
        <taxon>Amphisphaeriales</taxon>
        <taxon>Apiosporaceae</taxon>
        <taxon>Apiospora</taxon>
    </lineage>
</organism>
<dbReference type="PANTHER" id="PTHR37544:SF3">
    <property type="entry name" value="SPRAY"/>
    <property type="match status" value="1"/>
</dbReference>
<feature type="transmembrane region" description="Helical" evidence="1">
    <location>
        <begin position="148"/>
        <end position="168"/>
    </location>
</feature>
<dbReference type="RefSeq" id="XP_066665019.1">
    <property type="nucleotide sequence ID" value="XM_066815729.1"/>
</dbReference>
<keyword evidence="1" id="KW-0812">Transmembrane</keyword>
<feature type="transmembrane region" description="Helical" evidence="1">
    <location>
        <begin position="490"/>
        <end position="510"/>
    </location>
</feature>
<dbReference type="EMBL" id="JAQQWN010000008">
    <property type="protein sequence ID" value="KAK8071211.1"/>
    <property type="molecule type" value="Genomic_DNA"/>
</dbReference>
<reference evidence="2 3" key="1">
    <citation type="submission" date="2023-01" db="EMBL/GenBank/DDBJ databases">
        <title>Analysis of 21 Apiospora genomes using comparative genomics revels a genus with tremendous synthesis potential of carbohydrate active enzymes and secondary metabolites.</title>
        <authorList>
            <person name="Sorensen T."/>
        </authorList>
    </citation>
    <scope>NUCLEOTIDE SEQUENCE [LARGE SCALE GENOMIC DNA]</scope>
    <source>
        <strain evidence="2 3">CBS 114990</strain>
    </source>
</reference>
<keyword evidence="1" id="KW-1133">Transmembrane helix</keyword>
<keyword evidence="1" id="KW-0472">Membrane</keyword>
<proteinExistence type="predicted"/>
<feature type="transmembrane region" description="Helical" evidence="1">
    <location>
        <begin position="421"/>
        <end position="440"/>
    </location>
</feature>
<sequence>MLVTEDDTPPPRRHSFDAGPLVRQPHEELLCVRRRNSAVARLTGTIELRTQPTLGTPTPQEVEVRNPDERESQHAVWGRHGNAPVGQGSVARMKASALSKISRFRKYGRLMSCKLDDSPMGATYVPIDAPQHFPALNYRPAILKSSTLVVMIILNLIIVGCLVGLKHIQTLTRSHDLPSVNLYLAVSYGPPLVGALSSALLRSTIQEVQRIYPYVSMADTHSSKRGSARAAESVAAIYFPIIGLWPLNRWGIPFFLLKATCTGLVAFKAALLQVVDSEESWTVLIHPQPANFLIACYVIHVTFLVIILAWLRKRNTGIRENWDPTCLADMISLFSHFNVRLTHIGPWVSTVRLTRALDCHRFRLGYWEVTHPSGSKTVAYGIRSTSTCFREKRFDVVEFRTKRHIPGSPYNQRPLQHRKEIALTNGVIRMAAIAACIYLISSGRATRTFTIDSYGQFNYTSDGFNLTDLLTSGNVTKIDYNYIPPNVPMLSGWNIVLRSIPIATINYIYGRLLRKDFQHRFAQPLKNMRFGPADADTTILLDYLTPQPLSVLSQSWGHSHWKVFYYATLNMLVPILQLTPVGNLTITEVTTADSSVAVCEPSLAFIATTLALLVIVLLSCALPWLDKTLYFPRGGTTLIDLWLMCCHSRFVRDPVFSRCDPLWTKASLASSLRTRYDKYLLGAIDASDGTERMGFEVAEKGRCGCITQWVGKFCKKTIEKQDIVTG</sequence>
<dbReference type="GeneID" id="92048789"/>
<dbReference type="InterPro" id="IPR021840">
    <property type="entry name" value="DUF3433"/>
</dbReference>
<dbReference type="PANTHER" id="PTHR37544">
    <property type="entry name" value="SPRAY-RELATED"/>
    <property type="match status" value="1"/>
</dbReference>
<dbReference type="Proteomes" id="UP001433268">
    <property type="component" value="Unassembled WGS sequence"/>
</dbReference>
<feature type="transmembrane region" description="Helical" evidence="1">
    <location>
        <begin position="602"/>
        <end position="625"/>
    </location>
</feature>
<keyword evidence="3" id="KW-1185">Reference proteome</keyword>
<evidence type="ECO:0000313" key="3">
    <source>
        <dbReference type="Proteomes" id="UP001433268"/>
    </source>
</evidence>
<comment type="caution">
    <text evidence="2">The sequence shown here is derived from an EMBL/GenBank/DDBJ whole genome shotgun (WGS) entry which is preliminary data.</text>
</comment>
<name>A0ABR1VLN6_9PEZI</name>
<feature type="transmembrane region" description="Helical" evidence="1">
    <location>
        <begin position="292"/>
        <end position="311"/>
    </location>
</feature>
<feature type="transmembrane region" description="Helical" evidence="1">
    <location>
        <begin position="250"/>
        <end position="272"/>
    </location>
</feature>
<dbReference type="Pfam" id="PF11915">
    <property type="entry name" value="DUF3433"/>
    <property type="match status" value="1"/>
</dbReference>